<protein>
    <submittedName>
        <fullName evidence="1">Uncharacterized protein</fullName>
    </submittedName>
</protein>
<accession>M3H0L1</accession>
<comment type="caution">
    <text evidence="1">The sequence shown here is derived from an EMBL/GenBank/DDBJ whole genome shotgun (WGS) entry which is preliminary data.</text>
</comment>
<proteinExistence type="predicted"/>
<organism evidence="1 2">
    <name type="scientific">Leptospira weilii serovar Topaz str. LT2116</name>
    <dbReference type="NCBI Taxonomy" id="1088540"/>
    <lineage>
        <taxon>Bacteria</taxon>
        <taxon>Pseudomonadati</taxon>
        <taxon>Spirochaetota</taxon>
        <taxon>Spirochaetia</taxon>
        <taxon>Leptospirales</taxon>
        <taxon>Leptospiraceae</taxon>
        <taxon>Leptospira</taxon>
    </lineage>
</organism>
<name>M3H0L1_9LEPT</name>
<reference evidence="1 2" key="1">
    <citation type="submission" date="2013-01" db="EMBL/GenBank/DDBJ databases">
        <authorList>
            <person name="Harkins D.M."/>
            <person name="Durkin A.S."/>
            <person name="Brinkac L.M."/>
            <person name="Haft D.H."/>
            <person name="Selengut J.D."/>
            <person name="Sanka R."/>
            <person name="DePew J."/>
            <person name="Purushe J."/>
            <person name="Tulsiani S.M."/>
            <person name="Graham G.C."/>
            <person name="Burns M.-A."/>
            <person name="Dohnt M.F."/>
            <person name="Smythe L.D."/>
            <person name="McKay D.B."/>
            <person name="Craig S.B."/>
            <person name="Vinetz J.M."/>
            <person name="Sutton G.G."/>
            <person name="Nierman W.C."/>
            <person name="Fouts D.E."/>
        </authorList>
    </citation>
    <scope>NUCLEOTIDE SEQUENCE [LARGE SCALE GENOMIC DNA]</scope>
    <source>
        <strain evidence="1 2">LT2116</strain>
    </source>
</reference>
<evidence type="ECO:0000313" key="1">
    <source>
        <dbReference type="EMBL" id="EMF82671.1"/>
    </source>
</evidence>
<evidence type="ECO:0000313" key="2">
    <source>
        <dbReference type="Proteomes" id="UP000011770"/>
    </source>
</evidence>
<sequence length="51" mass="5834">MAELDSASPTEIDRLQMELINRRHRDIIEGSVKGILSKESDARIRVRLNEA</sequence>
<dbReference type="EMBL" id="AHOR02000018">
    <property type="protein sequence ID" value="EMF82671.1"/>
    <property type="molecule type" value="Genomic_DNA"/>
</dbReference>
<dbReference type="Proteomes" id="UP000011770">
    <property type="component" value="Unassembled WGS sequence"/>
</dbReference>
<gene>
    <name evidence="1" type="ORF">LEP1GSC188_0341</name>
</gene>
<dbReference type="AlphaFoldDB" id="M3H0L1"/>